<dbReference type="PROSITE" id="PS51819">
    <property type="entry name" value="VOC"/>
    <property type="match status" value="1"/>
</dbReference>
<dbReference type="Proteomes" id="UP000605992">
    <property type="component" value="Unassembled WGS sequence"/>
</dbReference>
<feature type="domain" description="VOC" evidence="1">
    <location>
        <begin position="8"/>
        <end position="128"/>
    </location>
</feature>
<dbReference type="EMBL" id="BOOR01000027">
    <property type="protein sequence ID" value="GII55627.1"/>
    <property type="molecule type" value="Genomic_DNA"/>
</dbReference>
<comment type="caution">
    <text evidence="2">The sequence shown here is derived from an EMBL/GenBank/DDBJ whole genome shotgun (WGS) entry which is preliminary data.</text>
</comment>
<dbReference type="SUPFAM" id="SSF54593">
    <property type="entry name" value="Glyoxalase/Bleomycin resistance protein/Dihydroxybiphenyl dioxygenase"/>
    <property type="match status" value="1"/>
</dbReference>
<dbReference type="RefSeq" id="WP_203945813.1">
    <property type="nucleotide sequence ID" value="NZ_BOOR01000027.1"/>
</dbReference>
<protein>
    <submittedName>
        <fullName evidence="2">Glyoxalase</fullName>
    </submittedName>
</protein>
<dbReference type="Pfam" id="PF18029">
    <property type="entry name" value="Glyoxalase_6"/>
    <property type="match status" value="1"/>
</dbReference>
<evidence type="ECO:0000313" key="2">
    <source>
        <dbReference type="EMBL" id="GII55627.1"/>
    </source>
</evidence>
<sequence length="139" mass="14949">MAADAHPPVISLMLAVPDASAAARWYAQALGANELWNLGGVVGLTVEGAPFFLGEPTNNKWDTPAVLGSRTVRVEVFVDDPDSFIERAVAAGADGSVDEIRDHEAPWGVHRQGGFIDPFGHLWLVGDRSPLRKHDIRNG</sequence>
<gene>
    <name evidence="2" type="ORF">Pth03_40160</name>
</gene>
<proteinExistence type="predicted"/>
<dbReference type="InterPro" id="IPR029068">
    <property type="entry name" value="Glyas_Bleomycin-R_OHBP_Dase"/>
</dbReference>
<organism evidence="2 3">
    <name type="scientific">Planotetraspora thailandica</name>
    <dbReference type="NCBI Taxonomy" id="487172"/>
    <lineage>
        <taxon>Bacteria</taxon>
        <taxon>Bacillati</taxon>
        <taxon>Actinomycetota</taxon>
        <taxon>Actinomycetes</taxon>
        <taxon>Streptosporangiales</taxon>
        <taxon>Streptosporangiaceae</taxon>
        <taxon>Planotetraspora</taxon>
    </lineage>
</organism>
<evidence type="ECO:0000259" key="1">
    <source>
        <dbReference type="PROSITE" id="PS51819"/>
    </source>
</evidence>
<keyword evidence="3" id="KW-1185">Reference proteome</keyword>
<reference evidence="2" key="1">
    <citation type="submission" date="2021-01" db="EMBL/GenBank/DDBJ databases">
        <title>Whole genome shotgun sequence of Planotetraspora thailandica NBRC 104271.</title>
        <authorList>
            <person name="Komaki H."/>
            <person name="Tamura T."/>
        </authorList>
    </citation>
    <scope>NUCLEOTIDE SEQUENCE</scope>
    <source>
        <strain evidence="2">NBRC 104271</strain>
    </source>
</reference>
<dbReference type="Gene3D" id="3.10.180.10">
    <property type="entry name" value="2,3-Dihydroxybiphenyl 1,2-Dioxygenase, domain 1"/>
    <property type="match status" value="1"/>
</dbReference>
<dbReference type="AlphaFoldDB" id="A0A8J3XUP1"/>
<accession>A0A8J3XUP1</accession>
<name>A0A8J3XUP1_9ACTN</name>
<dbReference type="InterPro" id="IPR041581">
    <property type="entry name" value="Glyoxalase_6"/>
</dbReference>
<evidence type="ECO:0000313" key="3">
    <source>
        <dbReference type="Proteomes" id="UP000605992"/>
    </source>
</evidence>
<dbReference type="InterPro" id="IPR037523">
    <property type="entry name" value="VOC_core"/>
</dbReference>